<dbReference type="EMBL" id="GEZM01083066">
    <property type="protein sequence ID" value="JAV61193.1"/>
    <property type="molecule type" value="Transcribed_RNA"/>
</dbReference>
<dbReference type="PANTHER" id="PTHR16166">
    <property type="entry name" value="VACUOLAR PROTEIN SORTING-ASSOCIATED PROTEIN VPS13"/>
    <property type="match status" value="1"/>
</dbReference>
<reference evidence="3" key="1">
    <citation type="journal article" date="2016" name="Sci. Rep.">
        <title>Molecular characterization of firefly nuptial gifts: a multi-omics approach sheds light on postcopulatory sexual selection.</title>
        <authorList>
            <person name="Al-Wathiqui N."/>
            <person name="Fallon T.R."/>
            <person name="South A."/>
            <person name="Weng J.K."/>
            <person name="Lewis S.M."/>
        </authorList>
    </citation>
    <scope>NUCLEOTIDE SEQUENCE</scope>
</reference>
<comment type="similarity">
    <text evidence="1">Belongs to the VPS13 family.</text>
</comment>
<evidence type="ECO:0000256" key="2">
    <source>
        <dbReference type="SAM" id="MobiDB-lite"/>
    </source>
</evidence>
<dbReference type="PANTHER" id="PTHR16166:SF93">
    <property type="entry name" value="INTERMEMBRANE LIPID TRANSFER PROTEIN VPS13"/>
    <property type="match status" value="1"/>
</dbReference>
<dbReference type="AlphaFoldDB" id="A0A1Y1KIC3"/>
<dbReference type="GO" id="GO:0006623">
    <property type="term" value="P:protein targeting to vacuole"/>
    <property type="evidence" value="ECO:0007669"/>
    <property type="project" value="TreeGrafter"/>
</dbReference>
<name>A0A1Y1KIC3_PHOPY</name>
<dbReference type="InterPro" id="IPR026847">
    <property type="entry name" value="VPS13"/>
</dbReference>
<sequence>MEHNEKTDLWVDLPPNQHKLFWPETGSMEMYVKYRDSKLNSQPFFIATVHHTVLRMDKGTAICVNVTGGTSGPFHVTFKEYAEGDAPILIKNMCADLFLKIQQQGQSPVTLLNPFTSLMYTWDDPIKPRQLLWNVYNNKGSGFFIDVFKDGYGEERINFHSVPSGSANPNKSSVESSSSEDSDTADSVKTTLNRKVRRDKIVVYWICYSDGLQKTLLFTQEQKNRHLYHEVIFNQAV</sequence>
<evidence type="ECO:0000313" key="3">
    <source>
        <dbReference type="EMBL" id="JAV61193.1"/>
    </source>
</evidence>
<organism evidence="3">
    <name type="scientific">Photinus pyralis</name>
    <name type="common">Common eastern firefly</name>
    <name type="synonym">Lampyris pyralis</name>
    <dbReference type="NCBI Taxonomy" id="7054"/>
    <lineage>
        <taxon>Eukaryota</taxon>
        <taxon>Metazoa</taxon>
        <taxon>Ecdysozoa</taxon>
        <taxon>Arthropoda</taxon>
        <taxon>Hexapoda</taxon>
        <taxon>Insecta</taxon>
        <taxon>Pterygota</taxon>
        <taxon>Neoptera</taxon>
        <taxon>Endopterygota</taxon>
        <taxon>Coleoptera</taxon>
        <taxon>Polyphaga</taxon>
        <taxon>Elateriformia</taxon>
        <taxon>Elateroidea</taxon>
        <taxon>Lampyridae</taxon>
        <taxon>Lampyrinae</taxon>
        <taxon>Photinus</taxon>
    </lineage>
</organism>
<protein>
    <recommendedName>
        <fullName evidence="4">Vacuolar protein sorting-associated protein 13 VPS13 adaptor binding domain-containing protein</fullName>
    </recommendedName>
</protein>
<proteinExistence type="inferred from homology"/>
<evidence type="ECO:0008006" key="4">
    <source>
        <dbReference type="Google" id="ProtNLM"/>
    </source>
</evidence>
<feature type="region of interest" description="Disordered" evidence="2">
    <location>
        <begin position="160"/>
        <end position="189"/>
    </location>
</feature>
<evidence type="ECO:0000256" key="1">
    <source>
        <dbReference type="ARBA" id="ARBA00006545"/>
    </source>
</evidence>
<accession>A0A1Y1KIC3</accession>
<feature type="compositionally biased region" description="Polar residues" evidence="2">
    <location>
        <begin position="161"/>
        <end position="171"/>
    </location>
</feature>
<dbReference type="GO" id="GO:0045053">
    <property type="term" value="P:protein retention in Golgi apparatus"/>
    <property type="evidence" value="ECO:0007669"/>
    <property type="project" value="TreeGrafter"/>
</dbReference>